<evidence type="ECO:0000256" key="1">
    <source>
        <dbReference type="SAM" id="MobiDB-lite"/>
    </source>
</evidence>
<dbReference type="EMBL" id="VRKQ01000008">
    <property type="protein sequence ID" value="TXG39193.1"/>
    <property type="molecule type" value="Genomic_DNA"/>
</dbReference>
<feature type="signal peptide" evidence="2">
    <location>
        <begin position="1"/>
        <end position="23"/>
    </location>
</feature>
<gene>
    <name evidence="3" type="ORF">FUA22_04775</name>
</gene>
<evidence type="ECO:0000256" key="2">
    <source>
        <dbReference type="SAM" id="SignalP"/>
    </source>
</evidence>
<dbReference type="InterPro" id="IPR049804">
    <property type="entry name" value="Choice_anch_L"/>
</dbReference>
<dbReference type="NCBIfam" id="TIGR04131">
    <property type="entry name" value="Bac_Flav_CTERM"/>
    <property type="match status" value="1"/>
</dbReference>
<dbReference type="InterPro" id="IPR026341">
    <property type="entry name" value="T9SS_type_B"/>
</dbReference>
<dbReference type="RefSeq" id="WP_147766684.1">
    <property type="nucleotide sequence ID" value="NZ_VRKQ01000008.1"/>
</dbReference>
<proteinExistence type="predicted"/>
<evidence type="ECO:0000313" key="4">
    <source>
        <dbReference type="Proteomes" id="UP000321080"/>
    </source>
</evidence>
<sequence length="1628" mass="178648">MKKNLHAIYAFVLLFFCVNFTFSQQVSINNTVPLQDLIENNLANGCVEITNVTSSSNGGADGFTSYGSFQRGGSNFPLENGIVLSTGNVASGGNSVNGAELSEGSRSWGSDPDIESFIGLGAMANATVIEFDFVSLTDMVQFNYVLASEEYFANYPCNAFDGFVFLIREASSTGPYQNIAVVPGSPNPVVTVGNIHDEIPTQCPASNDQYFDGYGFNDTNYNGRTTALSAAANVLPNVQYHIKLVIAESPDLTQPQPLSDSAVFIEANTFTELDLGDDINTCSGSVTLNGEIQNPLASYTWFRDNTLISGETNSTLTTSTSGLYRVEISISGNTCVIQDEVNVTIDTQLAANPIPDYSLCDDDNNGVETFDLSTKIADVENAVQNLPLNYNITFYSSVSDRDTPTNNITAPINTNSQTIYVRVEDTNTGCLIYGEFDLVVNNLPTIIQPTSLDVCDNDSLPNSSTAIDLGQKDNEITGGDPNLFVTYHFTQLEADSGANPVTQPYYNTNPSETLYVRVINNTTGCATSAGTTLNINVTNGNTGIIRDTQFIDACDADHDGSAIFDLTEVLSNILNGQTGFLPPTYHTSQADAESGSNPISNPNNYTNTQSDEQTIYLRLEDNSTGCYAIVPIEIHTNLLLTATNIPPLPGFAFCDQDGDGSVDVYLNTIENVIANGLPNVSVTFYETQADRDANTMPIDTTNPLVLTNSQTLYLRLDNLSCTEVSEVMLRINPVVTFSDVNPIPYCDNDDDGFTTVDFESFDSTITGGVPDFNVRYFLDSTNADNGTNQLPQFYDTASGTFYARIENNITGCYTVNSFQVDVIPAPTVIQPADQFYCNDNNITTRNVRFQDLIDNNSIVSDPTNLTIEFFDTLANAENFDNSNPANNLDKLSYDAPTQTIYVRVESNDVNACFNIVTFNITVNTNPGINPINPYQICVDAGTSDADFYMRDKDLEILNGQTDKVVRYFRDNLFSDEIDKNLAYNSNGAETIYILVENISDSSCSKDASFLLEIGTNPNYNTNFTDFAPDCQNDALTRTFDLEAKRQEIATGSTDVLDIQFYLDENDAIIKANNSLPNLYDSQDLQGQFYTRIENTANSCFIIEEVRFITFPKPVFQTATIDAVCDTNYDGMVPFDLGTALFLVDNVRFGGVTYTYYEDDALSVQIPNSQINNYPASGTTTIYVQVETDTGCTDSIALLLEVNLPPAINSIGNIPDCVNSTNSYDLNQIDDIVVNETGLVNISYFNSASNATNNTAEYTGKIFNYTTAGNYPIHVRIEDINTGCPVFTSFNLQINPNPTASTTPNLIYCDNDFDLSNRLEFNLSDNESLILAGQSPTEYSVYYYNNNISNAENDTNRLSSLYNADNGETIYARIENNFSGCYSVTQFQTIVNPLPIIPLNDIESVCINDLPRTLSANTGNPGDTYLWWTGETTPEIDVDLSDLAPNRWVEVTTAAPQSCPYRREFDLIQSVQATIEATATADFTDPNTITVTVSGIGDYQFVLDGGEPQDSNVFSNVSLGPHIVTIIDLNGCEPIETDVFVIDIPKFVTPNNDRAFDTWHIVGINRLPGTFVYIYNRHGKLIKMLPHTSIGWDGTFNGQNMPADDYWFSADIIHNGESFNIKGHFALKR</sequence>
<evidence type="ECO:0000313" key="3">
    <source>
        <dbReference type="EMBL" id="TXG39193.1"/>
    </source>
</evidence>
<name>A0A5C7GLJ9_9FLAO</name>
<feature type="chain" id="PRO_5022831675" evidence="2">
    <location>
        <begin position="24"/>
        <end position="1628"/>
    </location>
</feature>
<dbReference type="OrthoDB" id="9765926at2"/>
<protein>
    <submittedName>
        <fullName evidence="3">T9SS type B sorting domain-containing protein</fullName>
    </submittedName>
</protein>
<dbReference type="Proteomes" id="UP000321080">
    <property type="component" value="Unassembled WGS sequence"/>
</dbReference>
<organism evidence="3 4">
    <name type="scientific">Seonamhaeicola maritimus</name>
    <dbReference type="NCBI Taxonomy" id="2591822"/>
    <lineage>
        <taxon>Bacteria</taxon>
        <taxon>Pseudomonadati</taxon>
        <taxon>Bacteroidota</taxon>
        <taxon>Flavobacteriia</taxon>
        <taxon>Flavobacteriales</taxon>
        <taxon>Flavobacteriaceae</taxon>
    </lineage>
</organism>
<keyword evidence="2" id="KW-0732">Signal</keyword>
<keyword evidence="4" id="KW-1185">Reference proteome</keyword>
<accession>A0A5C7GLJ9</accession>
<feature type="region of interest" description="Disordered" evidence="1">
    <location>
        <begin position="588"/>
        <end position="608"/>
    </location>
</feature>
<reference evidence="3 4" key="1">
    <citation type="submission" date="2019-08" db="EMBL/GenBank/DDBJ databases">
        <title>Seonamhaeicola sediminis sp. nov., isolated from marine sediment.</title>
        <authorList>
            <person name="Cao W.R."/>
        </authorList>
    </citation>
    <scope>NUCLEOTIDE SEQUENCE [LARGE SCALE GENOMIC DNA]</scope>
    <source>
        <strain evidence="3 4">1505</strain>
    </source>
</reference>
<dbReference type="NCBIfam" id="NF038133">
    <property type="entry name" value="choice_anch_L"/>
    <property type="match status" value="1"/>
</dbReference>
<comment type="caution">
    <text evidence="3">The sequence shown here is derived from an EMBL/GenBank/DDBJ whole genome shotgun (WGS) entry which is preliminary data.</text>
</comment>
<dbReference type="Pfam" id="PF13585">
    <property type="entry name" value="CHU_C"/>
    <property type="match status" value="1"/>
</dbReference>